<protein>
    <recommendedName>
        <fullName evidence="4">Lipoprotein</fullName>
    </recommendedName>
</protein>
<reference evidence="3" key="1">
    <citation type="submission" date="2018-04" db="EMBL/GenBank/DDBJ databases">
        <authorList>
            <person name="Illikoud N."/>
        </authorList>
    </citation>
    <scope>NUCLEOTIDE SEQUENCE [LARGE SCALE GENOMIC DNA]</scope>
</reference>
<sequence>MKFFLIVSVMLVILLGGCAVNTASVEKEGKTNNTTEQKEYDSLDDYFKELTGDGVSISKPTFTIEGKKLNICFEVGYPQKVIDKLKNTKQMSYYQVIEEEGNGILAKYTKTIENKSALYAESPFYENDLNTLEEKDGFYFYKIEVPLLKKPTKVDKTKLMDGKYYALVFLNEKKERKNVIHGLDQGLHQ</sequence>
<dbReference type="EMBL" id="OUNC01000083">
    <property type="protein sequence ID" value="SPP30898.1"/>
    <property type="molecule type" value="Genomic_DNA"/>
</dbReference>
<organism evidence="2 3">
    <name type="scientific">Brochothrix thermosphacta</name>
    <name type="common">Microbacterium thermosphactum</name>
    <dbReference type="NCBI Taxonomy" id="2756"/>
    <lineage>
        <taxon>Bacteria</taxon>
        <taxon>Bacillati</taxon>
        <taxon>Bacillota</taxon>
        <taxon>Bacilli</taxon>
        <taxon>Bacillales</taxon>
        <taxon>Listeriaceae</taxon>
        <taxon>Brochothrix</taxon>
    </lineage>
</organism>
<evidence type="ECO:0008006" key="4">
    <source>
        <dbReference type="Google" id="ProtNLM"/>
    </source>
</evidence>
<proteinExistence type="predicted"/>
<dbReference type="GeneID" id="66537913"/>
<keyword evidence="1" id="KW-0732">Signal</keyword>
<name>A0A2X0R2T0_BROTH</name>
<evidence type="ECO:0000256" key="1">
    <source>
        <dbReference type="SAM" id="SignalP"/>
    </source>
</evidence>
<evidence type="ECO:0000313" key="3">
    <source>
        <dbReference type="Proteomes" id="UP000270190"/>
    </source>
</evidence>
<evidence type="ECO:0000313" key="2">
    <source>
        <dbReference type="EMBL" id="SPP30898.1"/>
    </source>
</evidence>
<dbReference type="AlphaFoldDB" id="A0A2X0R2T0"/>
<feature type="signal peptide" evidence="1">
    <location>
        <begin position="1"/>
        <end position="22"/>
    </location>
</feature>
<feature type="chain" id="PRO_5038501921" description="Lipoprotein" evidence="1">
    <location>
        <begin position="23"/>
        <end position="189"/>
    </location>
</feature>
<accession>A0A2X0R2T0</accession>
<dbReference type="RefSeq" id="WP_069131466.1">
    <property type="nucleotide sequence ID" value="NZ_CBCPHX010000005.1"/>
</dbReference>
<gene>
    <name evidence="2" type="ORF">BTBSAS_90112</name>
</gene>
<dbReference type="PROSITE" id="PS51257">
    <property type="entry name" value="PROKAR_LIPOPROTEIN"/>
    <property type="match status" value="1"/>
</dbReference>
<dbReference type="Proteomes" id="UP000270190">
    <property type="component" value="Unassembled WGS sequence"/>
</dbReference>